<keyword evidence="1" id="KW-0732">Signal</keyword>
<feature type="chain" id="PRO_5015738102" evidence="1">
    <location>
        <begin position="22"/>
        <end position="198"/>
    </location>
</feature>
<organism evidence="2 3">
    <name type="scientific">Pontibacter virosus</name>
    <dbReference type="NCBI Taxonomy" id="1765052"/>
    <lineage>
        <taxon>Bacteria</taxon>
        <taxon>Pseudomonadati</taxon>
        <taxon>Bacteroidota</taxon>
        <taxon>Cytophagia</taxon>
        <taxon>Cytophagales</taxon>
        <taxon>Hymenobacteraceae</taxon>
        <taxon>Pontibacter</taxon>
    </lineage>
</organism>
<evidence type="ECO:0000256" key="1">
    <source>
        <dbReference type="SAM" id="SignalP"/>
    </source>
</evidence>
<dbReference type="Proteomes" id="UP000245466">
    <property type="component" value="Unassembled WGS sequence"/>
</dbReference>
<name>A0A2U1AZL5_9BACT</name>
<dbReference type="AlphaFoldDB" id="A0A2U1AZL5"/>
<feature type="signal peptide" evidence="1">
    <location>
        <begin position="1"/>
        <end position="21"/>
    </location>
</feature>
<evidence type="ECO:0000313" key="2">
    <source>
        <dbReference type="EMBL" id="PVY41879.1"/>
    </source>
</evidence>
<gene>
    <name evidence="2" type="ORF">C8E01_104251</name>
</gene>
<proteinExistence type="predicted"/>
<evidence type="ECO:0000313" key="3">
    <source>
        <dbReference type="Proteomes" id="UP000245466"/>
    </source>
</evidence>
<protein>
    <submittedName>
        <fullName evidence="2">Uncharacterized protein</fullName>
    </submittedName>
</protein>
<dbReference type="RefSeq" id="WP_116542918.1">
    <property type="nucleotide sequence ID" value="NZ_QEKI01000004.1"/>
</dbReference>
<reference evidence="2 3" key="1">
    <citation type="submission" date="2018-04" db="EMBL/GenBank/DDBJ databases">
        <title>Genomic Encyclopedia of Type Strains, Phase IV (KMG-IV): sequencing the most valuable type-strain genomes for metagenomic binning, comparative biology and taxonomic classification.</title>
        <authorList>
            <person name="Goeker M."/>
        </authorList>
    </citation>
    <scope>NUCLEOTIDE SEQUENCE [LARGE SCALE GENOMIC DNA]</scope>
    <source>
        <strain evidence="2 3">DSM 100231</strain>
    </source>
</reference>
<accession>A0A2U1AZL5</accession>
<sequence>MKKPLHLICLLALVISGFTINKSKPTDYLNIPGPINFNETAFNLAWSSNPTPTYFKQEYIPAGEVVERYSQMILVEAVYGDLTVEDAVRAQVNVIQQRKKTDEVAQYQIIENPNTGEIILDFLMSAGTKKKLDVVEWNAYRYKGFQDEKGRKGILLFALSRRGYNDNITPFLKGLKDERINFINLLGAYEMPVVRVNQ</sequence>
<keyword evidence="3" id="KW-1185">Reference proteome</keyword>
<dbReference type="OrthoDB" id="6057861at2"/>
<dbReference type="EMBL" id="QEKI01000004">
    <property type="protein sequence ID" value="PVY41879.1"/>
    <property type="molecule type" value="Genomic_DNA"/>
</dbReference>
<comment type="caution">
    <text evidence="2">The sequence shown here is derived from an EMBL/GenBank/DDBJ whole genome shotgun (WGS) entry which is preliminary data.</text>
</comment>